<evidence type="ECO:0000313" key="1">
    <source>
        <dbReference type="EMBL" id="MDM9631902.1"/>
    </source>
</evidence>
<evidence type="ECO:0000313" key="2">
    <source>
        <dbReference type="Proteomes" id="UP001174839"/>
    </source>
</evidence>
<accession>A0ABT7WG57</accession>
<dbReference type="Proteomes" id="UP001174839">
    <property type="component" value="Unassembled WGS sequence"/>
</dbReference>
<comment type="caution">
    <text evidence="1">The sequence shown here is derived from an EMBL/GenBank/DDBJ whole genome shotgun (WGS) entry which is preliminary data.</text>
</comment>
<organism evidence="1 2">
    <name type="scientific">Robiginitalea aurantiaca</name>
    <dbReference type="NCBI Taxonomy" id="3056915"/>
    <lineage>
        <taxon>Bacteria</taxon>
        <taxon>Pseudomonadati</taxon>
        <taxon>Bacteroidota</taxon>
        <taxon>Flavobacteriia</taxon>
        <taxon>Flavobacteriales</taxon>
        <taxon>Flavobacteriaceae</taxon>
        <taxon>Robiginitalea</taxon>
    </lineage>
</organism>
<dbReference type="Gene3D" id="3.40.50.1820">
    <property type="entry name" value="alpha/beta hydrolase"/>
    <property type="match status" value="1"/>
</dbReference>
<dbReference type="RefSeq" id="WP_289725263.1">
    <property type="nucleotide sequence ID" value="NZ_JAUDUY010000004.1"/>
</dbReference>
<proteinExistence type="predicted"/>
<dbReference type="InterPro" id="IPR029058">
    <property type="entry name" value="AB_hydrolase_fold"/>
</dbReference>
<sequence length="217" mass="25034">MSSKHPLKTAEKHLSIQSTHPYETLNERTPETKNVWVVFHGIGYLSRYFLRHFQHLDPKENYIVCPQAPSLYYLDKTYTHIGASWLTRENTGIYMENLLHLFDELYLKEGLDTAPSLVLMGYSQGVSVLCRWITARKLKCNRLVLYAGRVPDELEAADFAHLPTETPVEFYIGDSDPFITALDRKTMMRRLEGLFGDRLQIREYSGGHNLNNSHIVG</sequence>
<keyword evidence="2" id="KW-1185">Reference proteome</keyword>
<dbReference type="EMBL" id="JAUDUY010000004">
    <property type="protein sequence ID" value="MDM9631902.1"/>
    <property type="molecule type" value="Genomic_DNA"/>
</dbReference>
<name>A0ABT7WG57_9FLAO</name>
<reference evidence="1" key="1">
    <citation type="submission" date="2023-06" db="EMBL/GenBank/DDBJ databases">
        <title>Robiginitalea aurantiacus sp. nov. and Algoriphagus sediminis sp. nov., isolated from coastal sediment.</title>
        <authorList>
            <person name="Zhou Z.Y."/>
            <person name="An J."/>
            <person name="Jia Y.W."/>
            <person name="Du Z.J."/>
        </authorList>
    </citation>
    <scope>NUCLEOTIDE SEQUENCE</scope>
    <source>
        <strain evidence="1">M39</strain>
    </source>
</reference>
<gene>
    <name evidence="1" type="ORF">QU605_10485</name>
</gene>
<dbReference type="SUPFAM" id="SSF53474">
    <property type="entry name" value="alpha/beta-Hydrolases"/>
    <property type="match status" value="1"/>
</dbReference>
<protein>
    <submittedName>
        <fullName evidence="1">Esterase</fullName>
    </submittedName>
</protein>